<protein>
    <submittedName>
        <fullName evidence="1">Ig-like domain (Group 3)</fullName>
    </submittedName>
</protein>
<reference evidence="1 2" key="1">
    <citation type="submission" date="2016-10" db="EMBL/GenBank/DDBJ databases">
        <authorList>
            <person name="de Groot N.N."/>
        </authorList>
    </citation>
    <scope>NUCLEOTIDE SEQUENCE [LARGE SCALE GENOMIC DNA]</scope>
    <source>
        <strain evidence="1 2">CGMCC 1.5012</strain>
    </source>
</reference>
<dbReference type="EMBL" id="FNID01000070">
    <property type="protein sequence ID" value="SDO16495.1"/>
    <property type="molecule type" value="Genomic_DNA"/>
</dbReference>
<dbReference type="InterPro" id="IPR013783">
    <property type="entry name" value="Ig-like_fold"/>
</dbReference>
<accession>A0A1H0HBG2</accession>
<keyword evidence="2" id="KW-1185">Reference proteome</keyword>
<gene>
    <name evidence="1" type="ORF">SAMN05192585_1701</name>
</gene>
<feature type="non-terminal residue" evidence="1">
    <location>
        <position position="1"/>
    </location>
</feature>
<dbReference type="Proteomes" id="UP000199182">
    <property type="component" value="Unassembled WGS sequence"/>
</dbReference>
<organism evidence="1 2">
    <name type="scientific">Acetanaerobacterium elongatum</name>
    <dbReference type="NCBI Taxonomy" id="258515"/>
    <lineage>
        <taxon>Bacteria</taxon>
        <taxon>Bacillati</taxon>
        <taxon>Bacillota</taxon>
        <taxon>Clostridia</taxon>
        <taxon>Eubacteriales</taxon>
        <taxon>Oscillospiraceae</taxon>
        <taxon>Acetanaerobacterium</taxon>
    </lineage>
</organism>
<proteinExistence type="predicted"/>
<feature type="non-terminal residue" evidence="1">
    <location>
        <position position="579"/>
    </location>
</feature>
<sequence length="579" mass="59611">IAEFYFDCELHQLRFMSCWCLSQKGMVFYMDDTKDIGAGHKFTYLTTTNGGTLKLDDGATLNLLARGTNSSTQYIMGIIGGEGAGQSSGIYYYNRKYNGVIDMSAPGTGWYKGSGYTFSGNTVNINEAGSYCILGETASNHIKISNAITADITLSDASIDVSGIPNSCAFDMTGATVNLALTGSNTLASGENCAGLQVPIGAVLKIVEGSTGSLSASGGVNGSGIGGGSNCTAGNITILGGQIIAEGTTNGAGIGGGLNASGGTVKIGGGKDTYVVCFSLSGYDIGSGDGNSTGGSLEVNDGAMVSMLGKGTNATAKYITGTIGGKGAKLDAGVYLNSQKQLEFFRFVADPEDGAKALETIRLGVVVKGLSQTLPQGTIVFKANGIIIGQTSVTRSDELPAYGIATYEWTNVPGGTQTLTAEYKQDATFDSYYLTDITSINNYEVAKINQSDDLVIKIPEGIKYHDNFNIDVSGGNGTGNLSYKVTPGDALSFNPDGSVTAQKAGPATITVTKSGDIHYLEAEKSVNIVISKVQPPAVVFPTAGELTYGQHLSAAALMGGSGDGSFAWSSPDTVPTVKN</sequence>
<dbReference type="OrthoDB" id="1864276at2"/>
<evidence type="ECO:0000313" key="2">
    <source>
        <dbReference type="Proteomes" id="UP000199182"/>
    </source>
</evidence>
<evidence type="ECO:0000313" key="1">
    <source>
        <dbReference type="EMBL" id="SDO16495.1"/>
    </source>
</evidence>
<dbReference type="AlphaFoldDB" id="A0A1H0HBG2"/>
<dbReference type="Gene3D" id="2.60.40.10">
    <property type="entry name" value="Immunoglobulins"/>
    <property type="match status" value="1"/>
</dbReference>
<name>A0A1H0HBG2_9FIRM</name>